<dbReference type="Pfam" id="PF00528">
    <property type="entry name" value="BPD_transp_1"/>
    <property type="match status" value="1"/>
</dbReference>
<feature type="transmembrane region" description="Helical" evidence="7">
    <location>
        <begin position="44"/>
        <end position="66"/>
    </location>
</feature>
<feature type="domain" description="ABC transmembrane type-1" evidence="8">
    <location>
        <begin position="6"/>
        <end position="226"/>
    </location>
</feature>
<keyword evidence="4 7" id="KW-0812">Transmembrane</keyword>
<proteinExistence type="inferred from homology"/>
<evidence type="ECO:0000256" key="6">
    <source>
        <dbReference type="ARBA" id="ARBA00023136"/>
    </source>
</evidence>
<dbReference type="Proteomes" id="UP000243376">
    <property type="component" value="Unassembled WGS sequence"/>
</dbReference>
<evidence type="ECO:0000313" key="9">
    <source>
        <dbReference type="EMBL" id="PMP74533.1"/>
    </source>
</evidence>
<dbReference type="PANTHER" id="PTHR30193">
    <property type="entry name" value="ABC TRANSPORTER PERMEASE PROTEIN"/>
    <property type="match status" value="1"/>
</dbReference>
<name>A0A2J6WUL7_9CHLR</name>
<protein>
    <submittedName>
        <fullName evidence="9">Sugar ABC transporter permease</fullName>
    </submittedName>
</protein>
<evidence type="ECO:0000256" key="5">
    <source>
        <dbReference type="ARBA" id="ARBA00022989"/>
    </source>
</evidence>
<gene>
    <name evidence="9" type="ORF">C0184_14970</name>
</gene>
<feature type="transmembrane region" description="Helical" evidence="7">
    <location>
        <begin position="6"/>
        <end position="32"/>
    </location>
</feature>
<accession>A0A2J6WUL7</accession>
<feature type="transmembrane region" description="Helical" evidence="7">
    <location>
        <begin position="208"/>
        <end position="227"/>
    </location>
</feature>
<comment type="caution">
    <text evidence="9">The sequence shown here is derived from an EMBL/GenBank/DDBJ whole genome shotgun (WGS) entry which is preliminary data.</text>
</comment>
<comment type="subcellular location">
    <subcellularLocation>
        <location evidence="1 7">Cell membrane</location>
        <topology evidence="1 7">Multi-pass membrane protein</topology>
    </subcellularLocation>
</comment>
<evidence type="ECO:0000256" key="2">
    <source>
        <dbReference type="ARBA" id="ARBA00022448"/>
    </source>
</evidence>
<dbReference type="InterPro" id="IPR051393">
    <property type="entry name" value="ABC_transporter_permease"/>
</dbReference>
<comment type="similarity">
    <text evidence="7">Belongs to the binding-protein-dependent transport system permease family.</text>
</comment>
<evidence type="ECO:0000256" key="7">
    <source>
        <dbReference type="RuleBase" id="RU363032"/>
    </source>
</evidence>
<reference evidence="9 10" key="1">
    <citation type="submission" date="2018-01" db="EMBL/GenBank/DDBJ databases">
        <title>Metagenomic assembled genomes from two thermal pools in the Uzon Caldera, Kamchatka, Russia.</title>
        <authorList>
            <person name="Wilkins L."/>
            <person name="Ettinger C."/>
        </authorList>
    </citation>
    <scope>NUCLEOTIDE SEQUENCE [LARGE SCALE GENOMIC DNA]</scope>
    <source>
        <strain evidence="9">ZAV-02</strain>
    </source>
</reference>
<keyword evidence="3" id="KW-1003">Cell membrane</keyword>
<dbReference type="GO" id="GO:0055085">
    <property type="term" value="P:transmembrane transport"/>
    <property type="evidence" value="ECO:0007669"/>
    <property type="project" value="InterPro"/>
</dbReference>
<evidence type="ECO:0000256" key="3">
    <source>
        <dbReference type="ARBA" id="ARBA00022475"/>
    </source>
</evidence>
<feature type="non-terminal residue" evidence="9">
    <location>
        <position position="1"/>
    </location>
</feature>
<dbReference type="PANTHER" id="PTHR30193:SF41">
    <property type="entry name" value="DIACETYLCHITOBIOSE UPTAKE SYSTEM PERMEASE PROTEIN NGCF"/>
    <property type="match status" value="1"/>
</dbReference>
<evidence type="ECO:0000256" key="4">
    <source>
        <dbReference type="ARBA" id="ARBA00022692"/>
    </source>
</evidence>
<dbReference type="AlphaFoldDB" id="A0A2J6WUL7"/>
<evidence type="ECO:0000259" key="8">
    <source>
        <dbReference type="PROSITE" id="PS50928"/>
    </source>
</evidence>
<dbReference type="SUPFAM" id="SSF161098">
    <property type="entry name" value="MetI-like"/>
    <property type="match status" value="1"/>
</dbReference>
<dbReference type="EMBL" id="PNIQ01000999">
    <property type="protein sequence ID" value="PMP74533.1"/>
    <property type="molecule type" value="Genomic_DNA"/>
</dbReference>
<evidence type="ECO:0000313" key="10">
    <source>
        <dbReference type="Proteomes" id="UP000243376"/>
    </source>
</evidence>
<organism evidence="9 10">
    <name type="scientific">Chloroflexus aggregans</name>
    <dbReference type="NCBI Taxonomy" id="152260"/>
    <lineage>
        <taxon>Bacteria</taxon>
        <taxon>Bacillati</taxon>
        <taxon>Chloroflexota</taxon>
        <taxon>Chloroflexia</taxon>
        <taxon>Chloroflexales</taxon>
        <taxon>Chloroflexineae</taxon>
        <taxon>Chloroflexaceae</taxon>
        <taxon>Chloroflexus</taxon>
    </lineage>
</organism>
<feature type="transmembrane region" description="Helical" evidence="7">
    <location>
        <begin position="95"/>
        <end position="118"/>
    </location>
</feature>
<dbReference type="Gene3D" id="1.10.3720.10">
    <property type="entry name" value="MetI-like"/>
    <property type="match status" value="1"/>
</dbReference>
<evidence type="ECO:0000256" key="1">
    <source>
        <dbReference type="ARBA" id="ARBA00004651"/>
    </source>
</evidence>
<dbReference type="CDD" id="cd06261">
    <property type="entry name" value="TM_PBP2"/>
    <property type="match status" value="1"/>
</dbReference>
<dbReference type="InterPro" id="IPR000515">
    <property type="entry name" value="MetI-like"/>
</dbReference>
<dbReference type="PROSITE" id="PS50928">
    <property type="entry name" value="ABC_TM1"/>
    <property type="match status" value="1"/>
</dbReference>
<dbReference type="GO" id="GO:0005886">
    <property type="term" value="C:plasma membrane"/>
    <property type="evidence" value="ECO:0007669"/>
    <property type="project" value="UniProtKB-SubCell"/>
</dbReference>
<sequence>DFVVVVFRTLLFVIARVPFSFLLGLTFALILNSDYLPGRTFFRVMLFVPWAASSLAILMALIWQFFFREQGTINQVLALFGIAGPAWLRDPLSAFLIVVLVDTWFSYPFFMIVILGALQAVPRDVYEAAELDGASWWQQLTQITLPLIRPAVLPATVLTSITAFQMFGTVWAITQGGPVNEVGRPGATEFVIVYAYKQIFQTQNYGNATAFAVILFIFLFTATLYSLRLTRITKGAYES</sequence>
<keyword evidence="6 7" id="KW-0472">Membrane</keyword>
<keyword evidence="2 7" id="KW-0813">Transport</keyword>
<dbReference type="InterPro" id="IPR035906">
    <property type="entry name" value="MetI-like_sf"/>
</dbReference>
<keyword evidence="5 7" id="KW-1133">Transmembrane helix</keyword>